<reference evidence="3" key="1">
    <citation type="journal article" date="2020" name="Stud. Mycol.">
        <title>101 Dothideomycetes genomes: a test case for predicting lifestyles and emergence of pathogens.</title>
        <authorList>
            <person name="Haridas S."/>
            <person name="Albert R."/>
            <person name="Binder M."/>
            <person name="Bloem J."/>
            <person name="Labutti K."/>
            <person name="Salamov A."/>
            <person name="Andreopoulos B."/>
            <person name="Baker S."/>
            <person name="Barry K."/>
            <person name="Bills G."/>
            <person name="Bluhm B."/>
            <person name="Cannon C."/>
            <person name="Castanera R."/>
            <person name="Culley D."/>
            <person name="Daum C."/>
            <person name="Ezra D."/>
            <person name="Gonzalez J."/>
            <person name="Henrissat B."/>
            <person name="Kuo A."/>
            <person name="Liang C."/>
            <person name="Lipzen A."/>
            <person name="Lutzoni F."/>
            <person name="Magnuson J."/>
            <person name="Mondo S."/>
            <person name="Nolan M."/>
            <person name="Ohm R."/>
            <person name="Pangilinan J."/>
            <person name="Park H.-J."/>
            <person name="Ramirez L."/>
            <person name="Alfaro M."/>
            <person name="Sun H."/>
            <person name="Tritt A."/>
            <person name="Yoshinaga Y."/>
            <person name="Zwiers L.-H."/>
            <person name="Turgeon B."/>
            <person name="Goodwin S."/>
            <person name="Spatafora J."/>
            <person name="Crous P."/>
            <person name="Grigoriev I."/>
        </authorList>
    </citation>
    <scope>NUCLEOTIDE SEQUENCE</scope>
    <source>
        <strain evidence="3">CBS 115976</strain>
    </source>
</reference>
<feature type="domain" description="Utp8 beta-propeller" evidence="2">
    <location>
        <begin position="2"/>
        <end position="180"/>
    </location>
</feature>
<dbReference type="Proteomes" id="UP000799302">
    <property type="component" value="Unassembled WGS sequence"/>
</dbReference>
<dbReference type="AlphaFoldDB" id="A0A6A6U749"/>
<sequence>MSTIESVYSLLTLPKPFDSDNGRIQAAPVTSFTQSRKRKRSHVSVAVDGDSLNTYHIQPPSLIYSHAVSPQIRFLSKPCSVISNPEKSKATLQRSYVVAQDTSTDESIILCFEDAKNGPDTAATKFQTEISLQSSVLSLEAVHTSLPAKTHSSFEILLIQRNGTAQLFSSDLSQLIWTASLEPSNGAEQFDNAICIDAKTVKDTFFENREDLAGQLVGIVGGSEANLSRATIICSVGHDVDRTNLQISLSVIRPNTRVANNFEHPLQHLITLTTPIPSHGDPKELVSCSWNVICRLLHVKLNTKVYTYSFGKGVPELISTIETQDSDGHLALDGSLYLVGSDSAFTIYDSKYSSVQDRHLLPSNFLTLGKKRKRVDAPVLHSCTQLLHFSPKLGMAILLHENELLGIQFNARASHKRRKMKSSKLLNSLNRGVPNGAVKANITIPTDITESLGQPFTDQESHGWTAKREHLIEVSNKGDTEAFERELATDPGFSWLNQVDSDASLLQWSFDKPVGAEEFSGTKLRALFILRVIFELGEPDKKSEQTPRIGGSPPLTIRFFPPNIFLWLASRGHLSNTMIEQALRLYPQDEPIFSLQPSDVITAVARFDPSLGVLCSMITHHPYLPIDDLAQCIKHIVQSYDNSNLPAPKALLTNGDEHLPNGDDESDLDQQVEDALDDVDMALDALEEHHPMRGEALSRALTALNGHGGPAITNALRSALTQHELIFLVHILRIELAEGGWTSRYVDSTSADEEKGPFDHSITVVARLLSCTVDAIGITGWLTTSATNPIDAVDDLLAQLRAEISAALEGTHEANFMCGMLGEFLRFGNRLATSSKTNKKHITKGLQELPIGLKMDEIEDKKIGPDGKAVKRSLREIRRQMQLRVPAYITERIRVK</sequence>
<evidence type="ECO:0000259" key="2">
    <source>
        <dbReference type="Pfam" id="PF10395"/>
    </source>
</evidence>
<protein>
    <recommendedName>
        <fullName evidence="2">Utp8 beta-propeller domain-containing protein</fullName>
    </recommendedName>
</protein>
<dbReference type="InterPro" id="IPR018843">
    <property type="entry name" value="Utp8_b-prop"/>
</dbReference>
<gene>
    <name evidence="3" type="ORF">BT63DRAFT_481566</name>
</gene>
<dbReference type="OrthoDB" id="5330858at2759"/>
<keyword evidence="4" id="KW-1185">Reference proteome</keyword>
<name>A0A6A6U749_9PEZI</name>
<proteinExistence type="predicted"/>
<evidence type="ECO:0000313" key="3">
    <source>
        <dbReference type="EMBL" id="KAF2667123.1"/>
    </source>
</evidence>
<evidence type="ECO:0000313" key="4">
    <source>
        <dbReference type="Proteomes" id="UP000799302"/>
    </source>
</evidence>
<organism evidence="3 4">
    <name type="scientific">Microthyrium microscopicum</name>
    <dbReference type="NCBI Taxonomy" id="703497"/>
    <lineage>
        <taxon>Eukaryota</taxon>
        <taxon>Fungi</taxon>
        <taxon>Dikarya</taxon>
        <taxon>Ascomycota</taxon>
        <taxon>Pezizomycotina</taxon>
        <taxon>Dothideomycetes</taxon>
        <taxon>Dothideomycetes incertae sedis</taxon>
        <taxon>Microthyriales</taxon>
        <taxon>Microthyriaceae</taxon>
        <taxon>Microthyrium</taxon>
    </lineage>
</organism>
<feature type="region of interest" description="Disordered" evidence="1">
    <location>
        <begin position="649"/>
        <end position="668"/>
    </location>
</feature>
<dbReference type="Pfam" id="PF10395">
    <property type="entry name" value="Utp8_b_propeller"/>
    <property type="match status" value="1"/>
</dbReference>
<dbReference type="EMBL" id="MU004238">
    <property type="protein sequence ID" value="KAF2667123.1"/>
    <property type="molecule type" value="Genomic_DNA"/>
</dbReference>
<accession>A0A6A6U749</accession>
<evidence type="ECO:0000256" key="1">
    <source>
        <dbReference type="SAM" id="MobiDB-lite"/>
    </source>
</evidence>